<keyword evidence="1" id="KW-0547">Nucleotide-binding</keyword>
<organism evidence="7">
    <name type="scientific">marine metagenome</name>
    <dbReference type="NCBI Taxonomy" id="408172"/>
    <lineage>
        <taxon>unclassified sequences</taxon>
        <taxon>metagenomes</taxon>
        <taxon>ecological metagenomes</taxon>
    </lineage>
</organism>
<gene>
    <name evidence="7" type="ORF">METZ01_LOCUS67212</name>
</gene>
<evidence type="ECO:0000256" key="5">
    <source>
        <dbReference type="ARBA" id="ARBA00023239"/>
    </source>
</evidence>
<keyword evidence="4" id="KW-0520">NAD</keyword>
<dbReference type="PROSITE" id="PS01049">
    <property type="entry name" value="YJEF_C_1"/>
    <property type="match status" value="1"/>
</dbReference>
<dbReference type="InterPro" id="IPR000631">
    <property type="entry name" value="CARKD"/>
</dbReference>
<dbReference type="PANTHER" id="PTHR12592:SF0">
    <property type="entry name" value="ATP-DEPENDENT (S)-NAD(P)H-HYDRATE DEHYDRATASE"/>
    <property type="match status" value="1"/>
</dbReference>
<sequence length="303" mass="32428">ADIGFPKAALDDTGGIECNLFKSREVEEILVKVPSNTYKQDRGKVLIIAGSTGMTGAAVLSTYGALRSGAGVSVTVCPSSLSNIYEKYILEGMTFSCEDDGKGYLSIHNYDKIMEKVEWADSIVIGPGLGLDEETIQLVSELINTINKPIVLDADGLACFNQLTGPLDNLVITPHLGEFSKILNMERKKIISDFIHTVEGFMNTYTGVALIKHVPACVAYGNQLSLNSTGNPGLATAGSGDVLSGMIASFISQKMNNYDACRLSSYLHGKAADNLIKNRGHRGLIASDLPLEVASVIGEYENI</sequence>
<feature type="domain" description="YjeF C-terminal" evidence="6">
    <location>
        <begin position="22"/>
        <end position="300"/>
    </location>
</feature>
<dbReference type="PROSITE" id="PS51383">
    <property type="entry name" value="YJEF_C_3"/>
    <property type="match status" value="1"/>
</dbReference>
<keyword evidence="2" id="KW-0067">ATP-binding</keyword>
<dbReference type="Gene3D" id="3.40.1190.20">
    <property type="match status" value="1"/>
</dbReference>
<proteinExistence type="inferred from homology"/>
<dbReference type="PROSITE" id="PS01050">
    <property type="entry name" value="YJEF_C_2"/>
    <property type="match status" value="1"/>
</dbReference>
<protein>
    <recommendedName>
        <fullName evidence="6">YjeF C-terminal domain-containing protein</fullName>
    </recommendedName>
</protein>
<dbReference type="GO" id="GO:0052856">
    <property type="term" value="F:NAD(P)HX epimerase activity"/>
    <property type="evidence" value="ECO:0007669"/>
    <property type="project" value="TreeGrafter"/>
</dbReference>
<dbReference type="InterPro" id="IPR029056">
    <property type="entry name" value="Ribokinase-like"/>
</dbReference>
<dbReference type="Pfam" id="PF01256">
    <property type="entry name" value="Carb_kinase"/>
    <property type="match status" value="1"/>
</dbReference>
<evidence type="ECO:0000259" key="6">
    <source>
        <dbReference type="PROSITE" id="PS51383"/>
    </source>
</evidence>
<keyword evidence="5" id="KW-0456">Lyase</keyword>
<dbReference type="PANTHER" id="PTHR12592">
    <property type="entry name" value="ATP-DEPENDENT (S)-NAD(P)H-HYDRATE DEHYDRATASE FAMILY MEMBER"/>
    <property type="match status" value="1"/>
</dbReference>
<dbReference type="CDD" id="cd01171">
    <property type="entry name" value="YXKO-related"/>
    <property type="match status" value="1"/>
</dbReference>
<accession>A0A381TFQ4</accession>
<dbReference type="InterPro" id="IPR017953">
    <property type="entry name" value="Carbohydrate_kinase_pred_CS"/>
</dbReference>
<evidence type="ECO:0000256" key="4">
    <source>
        <dbReference type="ARBA" id="ARBA00023027"/>
    </source>
</evidence>
<dbReference type="HAMAP" id="MF_01965">
    <property type="entry name" value="NADHX_dehydratase"/>
    <property type="match status" value="1"/>
</dbReference>
<reference evidence="7" key="1">
    <citation type="submission" date="2018-05" db="EMBL/GenBank/DDBJ databases">
        <authorList>
            <person name="Lanie J.A."/>
            <person name="Ng W.-L."/>
            <person name="Kazmierczak K.M."/>
            <person name="Andrzejewski T.M."/>
            <person name="Davidsen T.M."/>
            <person name="Wayne K.J."/>
            <person name="Tettelin H."/>
            <person name="Glass J.I."/>
            <person name="Rusch D."/>
            <person name="Podicherti R."/>
            <person name="Tsui H.-C.T."/>
            <person name="Winkler M.E."/>
        </authorList>
    </citation>
    <scope>NUCLEOTIDE SEQUENCE</scope>
</reference>
<keyword evidence="3" id="KW-0521">NADP</keyword>
<dbReference type="AlphaFoldDB" id="A0A381TFQ4"/>
<dbReference type="GO" id="GO:0110051">
    <property type="term" value="P:metabolite repair"/>
    <property type="evidence" value="ECO:0007669"/>
    <property type="project" value="TreeGrafter"/>
</dbReference>
<dbReference type="SUPFAM" id="SSF53613">
    <property type="entry name" value="Ribokinase-like"/>
    <property type="match status" value="1"/>
</dbReference>
<feature type="non-terminal residue" evidence="7">
    <location>
        <position position="1"/>
    </location>
</feature>
<evidence type="ECO:0000256" key="2">
    <source>
        <dbReference type="ARBA" id="ARBA00022840"/>
    </source>
</evidence>
<evidence type="ECO:0000256" key="3">
    <source>
        <dbReference type="ARBA" id="ARBA00022857"/>
    </source>
</evidence>
<dbReference type="GO" id="GO:0005524">
    <property type="term" value="F:ATP binding"/>
    <property type="evidence" value="ECO:0007669"/>
    <property type="project" value="UniProtKB-KW"/>
</dbReference>
<dbReference type="EMBL" id="UINC01004441">
    <property type="protein sequence ID" value="SVA14358.1"/>
    <property type="molecule type" value="Genomic_DNA"/>
</dbReference>
<evidence type="ECO:0000256" key="1">
    <source>
        <dbReference type="ARBA" id="ARBA00022741"/>
    </source>
</evidence>
<dbReference type="NCBIfam" id="TIGR00196">
    <property type="entry name" value="yjeF_cterm"/>
    <property type="match status" value="1"/>
</dbReference>
<name>A0A381TFQ4_9ZZZZ</name>
<evidence type="ECO:0000313" key="7">
    <source>
        <dbReference type="EMBL" id="SVA14358.1"/>
    </source>
</evidence>
<dbReference type="GO" id="GO:0052855">
    <property type="term" value="F:ADP-dependent NAD(P)H-hydrate dehydratase activity"/>
    <property type="evidence" value="ECO:0007669"/>
    <property type="project" value="TreeGrafter"/>
</dbReference>